<reference evidence="8" key="1">
    <citation type="journal article" date="2019" name="Nat. Commun.">
        <title>The genome of broomcorn millet.</title>
        <authorList>
            <person name="Zou C."/>
            <person name="Miki D."/>
            <person name="Li D."/>
            <person name="Tang Q."/>
            <person name="Xiao L."/>
            <person name="Rajput S."/>
            <person name="Deng P."/>
            <person name="Jia W."/>
            <person name="Huang R."/>
            <person name="Zhang M."/>
            <person name="Sun Y."/>
            <person name="Hu J."/>
            <person name="Fu X."/>
            <person name="Schnable P.S."/>
            <person name="Li F."/>
            <person name="Zhang H."/>
            <person name="Feng B."/>
            <person name="Zhu X."/>
            <person name="Liu R."/>
            <person name="Schnable J.C."/>
            <person name="Zhu J.-K."/>
            <person name="Zhang H."/>
        </authorList>
    </citation>
    <scope>NUCLEOTIDE SEQUENCE [LARGE SCALE GENOMIC DNA]</scope>
</reference>
<dbReference type="EMBL" id="PQIB02000009">
    <property type="protein sequence ID" value="RLN01101.1"/>
    <property type="molecule type" value="Genomic_DNA"/>
</dbReference>
<evidence type="ECO:0000256" key="4">
    <source>
        <dbReference type="ARBA" id="ARBA00023002"/>
    </source>
</evidence>
<evidence type="ECO:0000256" key="6">
    <source>
        <dbReference type="SAM" id="MobiDB-lite"/>
    </source>
</evidence>
<dbReference type="AlphaFoldDB" id="A0A3L6RFV7"/>
<evidence type="ECO:0000313" key="8">
    <source>
        <dbReference type="Proteomes" id="UP000275267"/>
    </source>
</evidence>
<keyword evidence="4" id="KW-0560">Oxidoreductase</keyword>
<evidence type="ECO:0000313" key="7">
    <source>
        <dbReference type="EMBL" id="RLN01101.1"/>
    </source>
</evidence>
<dbReference type="GO" id="GO:0005506">
    <property type="term" value="F:iron ion binding"/>
    <property type="evidence" value="ECO:0007669"/>
    <property type="project" value="InterPro"/>
</dbReference>
<evidence type="ECO:0000256" key="5">
    <source>
        <dbReference type="ARBA" id="ARBA00023004"/>
    </source>
</evidence>
<dbReference type="PANTHER" id="PTHR47944:SF3">
    <property type="entry name" value="TRIMETHYLTRIDECATETRAENE SYNTHASE"/>
    <property type="match status" value="1"/>
</dbReference>
<proteinExistence type="inferred from homology"/>
<name>A0A3L6RFV7_PANMI</name>
<dbReference type="InterPro" id="IPR036396">
    <property type="entry name" value="Cyt_P450_sf"/>
</dbReference>
<keyword evidence="5" id="KW-0408">Iron</keyword>
<dbReference type="SUPFAM" id="SSF48264">
    <property type="entry name" value="Cytochrome P450"/>
    <property type="match status" value="1"/>
</dbReference>
<comment type="caution">
    <text evidence="7">The sequence shown here is derived from an EMBL/GenBank/DDBJ whole genome shotgun (WGS) entry which is preliminary data.</text>
</comment>
<dbReference type="GO" id="GO:0016705">
    <property type="term" value="F:oxidoreductase activity, acting on paired donors, with incorporation or reduction of molecular oxygen"/>
    <property type="evidence" value="ECO:0007669"/>
    <property type="project" value="InterPro"/>
</dbReference>
<feature type="region of interest" description="Disordered" evidence="6">
    <location>
        <begin position="1"/>
        <end position="43"/>
    </location>
</feature>
<keyword evidence="8" id="KW-1185">Reference proteome</keyword>
<organism evidence="7 8">
    <name type="scientific">Panicum miliaceum</name>
    <name type="common">Proso millet</name>
    <name type="synonym">Broomcorn millet</name>
    <dbReference type="NCBI Taxonomy" id="4540"/>
    <lineage>
        <taxon>Eukaryota</taxon>
        <taxon>Viridiplantae</taxon>
        <taxon>Streptophyta</taxon>
        <taxon>Embryophyta</taxon>
        <taxon>Tracheophyta</taxon>
        <taxon>Spermatophyta</taxon>
        <taxon>Magnoliopsida</taxon>
        <taxon>Liliopsida</taxon>
        <taxon>Poales</taxon>
        <taxon>Poaceae</taxon>
        <taxon>PACMAD clade</taxon>
        <taxon>Panicoideae</taxon>
        <taxon>Panicodae</taxon>
        <taxon>Paniceae</taxon>
        <taxon>Panicinae</taxon>
        <taxon>Panicum</taxon>
        <taxon>Panicum sect. Panicum</taxon>
    </lineage>
</organism>
<keyword evidence="3" id="KW-0479">Metal-binding</keyword>
<dbReference type="STRING" id="4540.A0A3L6RFV7"/>
<gene>
    <name evidence="7" type="ORF">C2845_PM06G31690</name>
</gene>
<accession>A0A3L6RFV7</accession>
<dbReference type="GO" id="GO:0004497">
    <property type="term" value="F:monooxygenase activity"/>
    <property type="evidence" value="ECO:0007669"/>
    <property type="project" value="InterPro"/>
</dbReference>
<dbReference type="Proteomes" id="UP000275267">
    <property type="component" value="Unassembled WGS sequence"/>
</dbReference>
<evidence type="ECO:0000256" key="1">
    <source>
        <dbReference type="ARBA" id="ARBA00010617"/>
    </source>
</evidence>
<evidence type="ECO:0000256" key="3">
    <source>
        <dbReference type="ARBA" id="ARBA00022723"/>
    </source>
</evidence>
<evidence type="ECO:0000256" key="2">
    <source>
        <dbReference type="ARBA" id="ARBA00022617"/>
    </source>
</evidence>
<protein>
    <recommendedName>
        <fullName evidence="9">Cytochrome P450</fullName>
    </recommendedName>
</protein>
<dbReference type="GO" id="GO:0020037">
    <property type="term" value="F:heme binding"/>
    <property type="evidence" value="ECO:0007669"/>
    <property type="project" value="InterPro"/>
</dbReference>
<sequence length="148" mass="15859">MRETGRAPERRAPPPQAPPASAARPPRRRARKQTPNPAAVWSGITPCGFSSPRKRSCFAIPHRAREDTVVVGGYDVPSRRRATRPASWPDAFRPEGFLAGGLDVRGARFQLPAPFVSGRRMCPATGVPLVAVAEARLPALGTLYAAVG</sequence>
<dbReference type="PANTHER" id="PTHR47944">
    <property type="entry name" value="CYTOCHROME P450 98A9"/>
    <property type="match status" value="1"/>
</dbReference>
<comment type="similarity">
    <text evidence="1">Belongs to the cytochrome P450 family.</text>
</comment>
<feature type="compositionally biased region" description="Basic and acidic residues" evidence="6">
    <location>
        <begin position="1"/>
        <end position="12"/>
    </location>
</feature>
<evidence type="ECO:0008006" key="9">
    <source>
        <dbReference type="Google" id="ProtNLM"/>
    </source>
</evidence>
<keyword evidence="2" id="KW-0349">Heme</keyword>